<dbReference type="EMBL" id="LGTZ01000555">
    <property type="protein sequence ID" value="OJD24474.1"/>
    <property type="molecule type" value="Genomic_DNA"/>
</dbReference>
<proteinExistence type="predicted"/>
<protein>
    <submittedName>
        <fullName evidence="2">Uncharacterized protein</fullName>
    </submittedName>
</protein>
<dbReference type="Proteomes" id="UP000242791">
    <property type="component" value="Unassembled WGS sequence"/>
</dbReference>
<feature type="region of interest" description="Disordered" evidence="1">
    <location>
        <begin position="1"/>
        <end position="56"/>
    </location>
</feature>
<dbReference type="VEuPathDB" id="FungiDB:ACJ73_04168"/>
<feature type="compositionally biased region" description="Polar residues" evidence="1">
    <location>
        <begin position="36"/>
        <end position="49"/>
    </location>
</feature>
<comment type="caution">
    <text evidence="2">The sequence shown here is derived from an EMBL/GenBank/DDBJ whole genome shotgun (WGS) entry which is preliminary data.</text>
</comment>
<name>A0A1J9Q8U2_9EURO</name>
<evidence type="ECO:0000313" key="3">
    <source>
        <dbReference type="Proteomes" id="UP000242791"/>
    </source>
</evidence>
<sequence>MASQQQQQSLQPYQHGEVRSSSASFHHTNHTAAADTISQQRAHQVASQHTSRHDTQGTAAFLRDFTLVAEAAKRAQMAVIARDLEGISL</sequence>
<evidence type="ECO:0000256" key="1">
    <source>
        <dbReference type="SAM" id="MobiDB-lite"/>
    </source>
</evidence>
<organism evidence="2 3">
    <name type="scientific">Blastomyces percursus</name>
    <dbReference type="NCBI Taxonomy" id="1658174"/>
    <lineage>
        <taxon>Eukaryota</taxon>
        <taxon>Fungi</taxon>
        <taxon>Dikarya</taxon>
        <taxon>Ascomycota</taxon>
        <taxon>Pezizomycotina</taxon>
        <taxon>Eurotiomycetes</taxon>
        <taxon>Eurotiomycetidae</taxon>
        <taxon>Onygenales</taxon>
        <taxon>Ajellomycetaceae</taxon>
        <taxon>Blastomyces</taxon>
    </lineage>
</organism>
<accession>A0A1J9Q8U2</accession>
<reference evidence="2 3" key="1">
    <citation type="submission" date="2015-08" db="EMBL/GenBank/DDBJ databases">
        <title>Emmonsia species relationships and genome sequence.</title>
        <authorList>
            <person name="Cuomo C.A."/>
            <person name="Schwartz I.S."/>
            <person name="Kenyon C."/>
            <person name="De Hoog G.S."/>
            <person name="Govender N.P."/>
            <person name="Botha A."/>
            <person name="Moreno L."/>
            <person name="De Vries M."/>
            <person name="Munoz J.F."/>
            <person name="Stielow J.B."/>
        </authorList>
    </citation>
    <scope>NUCLEOTIDE SEQUENCE [LARGE SCALE GENOMIC DNA]</scope>
    <source>
        <strain evidence="2 3">EI222</strain>
    </source>
</reference>
<feature type="compositionally biased region" description="Low complexity" evidence="1">
    <location>
        <begin position="1"/>
        <end position="14"/>
    </location>
</feature>
<gene>
    <name evidence="2" type="ORF">ACJ73_04168</name>
</gene>
<evidence type="ECO:0000313" key="2">
    <source>
        <dbReference type="EMBL" id="OJD24474.1"/>
    </source>
</evidence>
<keyword evidence="3" id="KW-1185">Reference proteome</keyword>
<dbReference type="OrthoDB" id="4157208at2759"/>
<dbReference type="AlphaFoldDB" id="A0A1J9Q8U2"/>